<feature type="transmembrane region" description="Helical" evidence="1">
    <location>
        <begin position="210"/>
        <end position="232"/>
    </location>
</feature>
<accession>A0ABY8X2H2</accession>
<keyword evidence="1" id="KW-0812">Transmembrane</keyword>
<evidence type="ECO:0000313" key="3">
    <source>
        <dbReference type="EMBL" id="WIV19725.1"/>
    </source>
</evidence>
<evidence type="ECO:0000259" key="2">
    <source>
        <dbReference type="SMART" id="SM00460"/>
    </source>
</evidence>
<dbReference type="SMART" id="SM00460">
    <property type="entry name" value="TGc"/>
    <property type="match status" value="1"/>
</dbReference>
<dbReference type="PANTHER" id="PTHR42736:SF1">
    <property type="entry name" value="PROTEIN-GLUTAMINE GAMMA-GLUTAMYLTRANSFERASE"/>
    <property type="match status" value="1"/>
</dbReference>
<proteinExistence type="predicted"/>
<keyword evidence="4" id="KW-1185">Reference proteome</keyword>
<dbReference type="EMBL" id="CP127162">
    <property type="protein sequence ID" value="WIV19725.1"/>
    <property type="molecule type" value="Genomic_DNA"/>
</dbReference>
<dbReference type="PANTHER" id="PTHR42736">
    <property type="entry name" value="PROTEIN-GLUTAMINE GAMMA-GLUTAMYLTRANSFERASE"/>
    <property type="match status" value="1"/>
</dbReference>
<dbReference type="Gene3D" id="3.10.620.30">
    <property type="match status" value="1"/>
</dbReference>
<feature type="transmembrane region" description="Helical" evidence="1">
    <location>
        <begin position="152"/>
        <end position="172"/>
    </location>
</feature>
<feature type="transmembrane region" description="Helical" evidence="1">
    <location>
        <begin position="178"/>
        <end position="198"/>
    </location>
</feature>
<feature type="transmembrane region" description="Helical" evidence="1">
    <location>
        <begin position="17"/>
        <end position="36"/>
    </location>
</feature>
<feature type="transmembrane region" description="Helical" evidence="1">
    <location>
        <begin position="636"/>
        <end position="656"/>
    </location>
</feature>
<name>A0ABY8X2H2_9BACL</name>
<dbReference type="Proteomes" id="UP001236415">
    <property type="component" value="Chromosome"/>
</dbReference>
<dbReference type="Pfam" id="PF01841">
    <property type="entry name" value="Transglut_core"/>
    <property type="match status" value="1"/>
</dbReference>
<reference evidence="3 4" key="1">
    <citation type="submission" date="2023-06" db="EMBL/GenBank/DDBJ databases">
        <title>Paenibacillus polygonum sp. nov., an endophytic bacterium, isolated from Polygonum lapathifolium L. in Nanji Wetland National Nature Reserve, South of Poyang Lake, Jiangxi Province, China.</title>
        <authorList>
            <person name="Yu Z."/>
        </authorList>
    </citation>
    <scope>NUCLEOTIDE SEQUENCE [LARGE SCALE GENOMIC DNA]</scope>
    <source>
        <strain evidence="3 4">C31</strain>
    </source>
</reference>
<dbReference type="InterPro" id="IPR038765">
    <property type="entry name" value="Papain-like_cys_pep_sf"/>
</dbReference>
<feature type="domain" description="Transglutaminase-like" evidence="2">
    <location>
        <begin position="513"/>
        <end position="585"/>
    </location>
</feature>
<dbReference type="RefSeq" id="WP_285746043.1">
    <property type="nucleotide sequence ID" value="NZ_CP127162.1"/>
</dbReference>
<feature type="transmembrane region" description="Helical" evidence="1">
    <location>
        <begin position="127"/>
        <end position="145"/>
    </location>
</feature>
<keyword evidence="1" id="KW-0472">Membrane</keyword>
<protein>
    <submittedName>
        <fullName evidence="3">Transglutaminase-like domain-containing protein</fullName>
    </submittedName>
</protein>
<sequence>METTDLNVKGKGYIEPWLYRVGISFLLYIMFMEWLMPAGFGEQTDIPASMRVMFLLTAGLLLVGSLHIPLRYMIFLRAGCALFFLWWMLVPSAGESWVFNYIYTLQSDIASWERSGHFRNVSEETRAVFVVFGWTLFVTSVQMLAIQLRTVLLFGVVTIVYLLCMELLSGIYSPGGMIRMICCFLLVQSLLQMPRLVGTSKVLVKDRKSHLIWAGTAIGTVLVTTMMTSSIASAIPAKAENKEVLTRIWDKISEWSSADTKTNAVPAFSTTGYDPAGRDMGAPLIQSNTVYFTATTPVRAYWRGQSRSIYDGRSWKLNESAGQSFEYISTGQRLREDEIEENPYFRIVKQTISLKEPAKGGSDIFVGGVPLRLSFRDRMGDGTKKESGLTGNGNESDFPYIWSDISSGNVRFDDKPKAQPIQHYSMDVLIPVQDKTVLRKTVGEDPPSIQKTDLQLPSSLPERVTKLANSITSDTDTRYDAVMAVSNYLKSNYTYTLNTRVPAVDQDFVDDFLFVTKKGYCNHFSSAMVILLRSKGIPARYVQGFAPGQQDEQEPDKYTVTQGDAHAWVEVYFPGAGWFPFEATPGFDPAAELQAASAADEPKTGAMKNGEFAIDLSQLMTLFQTGLRSIAQPSTLAWSAAAVLLLAAVITAGHVYGPVIQLRLRMIWPRRTFPDRERLLHIGAPVWDMLAKRYGERDSRLTLREYIAGLPVEEDALREEVRQFAKDWETMVYSPASPSRGESIAFLQSCLRMAKVL</sequence>
<evidence type="ECO:0000313" key="4">
    <source>
        <dbReference type="Proteomes" id="UP001236415"/>
    </source>
</evidence>
<dbReference type="InterPro" id="IPR052901">
    <property type="entry name" value="Bact_TGase-like"/>
</dbReference>
<dbReference type="InterPro" id="IPR002931">
    <property type="entry name" value="Transglutaminase-like"/>
</dbReference>
<dbReference type="SUPFAM" id="SSF54001">
    <property type="entry name" value="Cysteine proteinases"/>
    <property type="match status" value="1"/>
</dbReference>
<evidence type="ECO:0000256" key="1">
    <source>
        <dbReference type="SAM" id="Phobius"/>
    </source>
</evidence>
<gene>
    <name evidence="3" type="ORF">QPK24_02980</name>
</gene>
<feature type="transmembrane region" description="Helical" evidence="1">
    <location>
        <begin position="48"/>
        <end position="67"/>
    </location>
</feature>
<organism evidence="3 4">
    <name type="scientific">Paenibacillus polygoni</name>
    <dbReference type="NCBI Taxonomy" id="3050112"/>
    <lineage>
        <taxon>Bacteria</taxon>
        <taxon>Bacillati</taxon>
        <taxon>Bacillota</taxon>
        <taxon>Bacilli</taxon>
        <taxon>Bacillales</taxon>
        <taxon>Paenibacillaceae</taxon>
        <taxon>Paenibacillus</taxon>
    </lineage>
</organism>
<keyword evidence="1" id="KW-1133">Transmembrane helix</keyword>